<dbReference type="Proteomes" id="UP001353858">
    <property type="component" value="Unassembled WGS sequence"/>
</dbReference>
<evidence type="ECO:0000313" key="1">
    <source>
        <dbReference type="EMBL" id="KAK4877336.1"/>
    </source>
</evidence>
<sequence>MFVVIELENNNVGIVSSDWLTPLKGQVFWPPHKTQKLFNKAVREHVSVDEETWALYNVTKCHYETDNFDKALAKLKKLEYSSDTASTTDDEAGIRKRKIPQRFLSSDEEDDDILTKKHRIGPPVFEEVFVKGPKSDFEKSPSASQLRIITQDLTQLFSGSENRFFSSGSTVTESELCTPEVSERATTSVQNENYITKSQFATLLRQITKLQQQNDKIIKMLQDQREAPFYNFTKLKITENLPLKTLDDFNKFEDITTTWDIKDKQAFMLHLQSLGGNALVSKVNNIMRHLLSDNLACKFNFYGKGDKLPINDTKIVEIITDALLMSGNSATKKGIEDCIKVWLRGAPQRVRVAELKENGNQTI</sequence>
<dbReference type="PANTHER" id="PTHR34153">
    <property type="entry name" value="SI:CH211-262H13.3-RELATED-RELATED"/>
    <property type="match status" value="1"/>
</dbReference>
<dbReference type="EMBL" id="JARPUR010000004">
    <property type="protein sequence ID" value="KAK4877336.1"/>
    <property type="molecule type" value="Genomic_DNA"/>
</dbReference>
<protein>
    <recommendedName>
        <fullName evidence="3">DUF4806 domain-containing protein</fullName>
    </recommendedName>
</protein>
<accession>A0AAN7S8B3</accession>
<dbReference type="PANTHER" id="PTHR34153:SF2">
    <property type="entry name" value="SI:CH211-262H13.3-RELATED"/>
    <property type="match status" value="1"/>
</dbReference>
<dbReference type="AlphaFoldDB" id="A0AAN7S8B3"/>
<comment type="caution">
    <text evidence="1">The sequence shown here is derived from an EMBL/GenBank/DDBJ whole genome shotgun (WGS) entry which is preliminary data.</text>
</comment>
<gene>
    <name evidence="1" type="ORF">RN001_009842</name>
</gene>
<keyword evidence="2" id="KW-1185">Reference proteome</keyword>
<reference evidence="2" key="1">
    <citation type="submission" date="2023-01" db="EMBL/GenBank/DDBJ databases">
        <title>Key to firefly adult light organ development and bioluminescence: homeobox transcription factors regulate luciferase expression and transportation to peroxisome.</title>
        <authorList>
            <person name="Fu X."/>
        </authorList>
    </citation>
    <scope>NUCLEOTIDE SEQUENCE [LARGE SCALE GENOMIC DNA]</scope>
</reference>
<evidence type="ECO:0008006" key="3">
    <source>
        <dbReference type="Google" id="ProtNLM"/>
    </source>
</evidence>
<organism evidence="1 2">
    <name type="scientific">Aquatica leii</name>
    <dbReference type="NCBI Taxonomy" id="1421715"/>
    <lineage>
        <taxon>Eukaryota</taxon>
        <taxon>Metazoa</taxon>
        <taxon>Ecdysozoa</taxon>
        <taxon>Arthropoda</taxon>
        <taxon>Hexapoda</taxon>
        <taxon>Insecta</taxon>
        <taxon>Pterygota</taxon>
        <taxon>Neoptera</taxon>
        <taxon>Endopterygota</taxon>
        <taxon>Coleoptera</taxon>
        <taxon>Polyphaga</taxon>
        <taxon>Elateriformia</taxon>
        <taxon>Elateroidea</taxon>
        <taxon>Lampyridae</taxon>
        <taxon>Luciolinae</taxon>
        <taxon>Aquatica</taxon>
    </lineage>
</organism>
<proteinExistence type="predicted"/>
<name>A0AAN7S8B3_9COLE</name>
<evidence type="ECO:0000313" key="2">
    <source>
        <dbReference type="Proteomes" id="UP001353858"/>
    </source>
</evidence>